<dbReference type="Pfam" id="PF00912">
    <property type="entry name" value="Transgly"/>
    <property type="match status" value="1"/>
</dbReference>
<keyword evidence="12" id="KW-0472">Membrane</keyword>
<dbReference type="PANTHER" id="PTHR32282">
    <property type="entry name" value="BINDING PROTEIN TRANSPEPTIDASE, PUTATIVE-RELATED"/>
    <property type="match status" value="1"/>
</dbReference>
<dbReference type="AlphaFoldDB" id="A0A4R4EKV9"/>
<evidence type="ECO:0000256" key="10">
    <source>
        <dbReference type="ARBA" id="ARBA00022960"/>
    </source>
</evidence>
<dbReference type="InterPro" id="IPR036950">
    <property type="entry name" value="PBP_transglycosylase"/>
</dbReference>
<dbReference type="GO" id="GO:0008360">
    <property type="term" value="P:regulation of cell shape"/>
    <property type="evidence" value="ECO:0007669"/>
    <property type="project" value="UniProtKB-KW"/>
</dbReference>
<dbReference type="GO" id="GO:0030288">
    <property type="term" value="C:outer membrane-bounded periplasmic space"/>
    <property type="evidence" value="ECO:0007669"/>
    <property type="project" value="TreeGrafter"/>
</dbReference>
<comment type="subcellular location">
    <subcellularLocation>
        <location evidence="1">Cell membrane</location>
    </subcellularLocation>
</comment>
<dbReference type="GO" id="GO:0009002">
    <property type="term" value="F:serine-type D-Ala-D-Ala carboxypeptidase activity"/>
    <property type="evidence" value="ECO:0007669"/>
    <property type="project" value="UniProtKB-EC"/>
</dbReference>
<dbReference type="InterPro" id="IPR050396">
    <property type="entry name" value="Glycosyltr_51/Transpeptidase"/>
</dbReference>
<evidence type="ECO:0000256" key="3">
    <source>
        <dbReference type="ARBA" id="ARBA00007739"/>
    </source>
</evidence>
<evidence type="ECO:0000256" key="15">
    <source>
        <dbReference type="ARBA" id="ARBA00034000"/>
    </source>
</evidence>
<evidence type="ECO:0000256" key="16">
    <source>
        <dbReference type="ARBA" id="ARBA00049902"/>
    </source>
</evidence>
<feature type="domain" description="Penicillin-binding protein transpeptidase" evidence="17">
    <location>
        <begin position="317"/>
        <end position="585"/>
    </location>
</feature>
<dbReference type="GO" id="GO:0005886">
    <property type="term" value="C:plasma membrane"/>
    <property type="evidence" value="ECO:0007669"/>
    <property type="project" value="UniProtKB-SubCell"/>
</dbReference>
<evidence type="ECO:0000256" key="5">
    <source>
        <dbReference type="ARBA" id="ARBA00022645"/>
    </source>
</evidence>
<dbReference type="GO" id="GO:0006508">
    <property type="term" value="P:proteolysis"/>
    <property type="evidence" value="ECO:0007669"/>
    <property type="project" value="UniProtKB-KW"/>
</dbReference>
<dbReference type="PANTHER" id="PTHR32282:SF11">
    <property type="entry name" value="PENICILLIN-BINDING PROTEIN 1B"/>
    <property type="match status" value="1"/>
</dbReference>
<keyword evidence="7" id="KW-0328">Glycosyltransferase</keyword>
<dbReference type="GO" id="GO:0071555">
    <property type="term" value="P:cell wall organization"/>
    <property type="evidence" value="ECO:0007669"/>
    <property type="project" value="UniProtKB-KW"/>
</dbReference>
<keyword evidence="8" id="KW-0808">Transferase</keyword>
<keyword evidence="11" id="KW-0573">Peptidoglycan synthesis</keyword>
<evidence type="ECO:0000256" key="7">
    <source>
        <dbReference type="ARBA" id="ARBA00022676"/>
    </source>
</evidence>
<dbReference type="Gene3D" id="1.10.3810.10">
    <property type="entry name" value="Biosynthetic peptidoglycan transglycosylase-like"/>
    <property type="match status" value="1"/>
</dbReference>
<comment type="catalytic activity">
    <reaction evidence="16">
        <text>[GlcNAc-(1-&gt;4)-Mur2Ac(oyl-L-Ala-gamma-D-Glu-L-Lys-D-Ala-D-Ala)](n)-di-trans,octa-cis-undecaprenyl diphosphate + beta-D-GlcNAc-(1-&gt;4)-Mur2Ac(oyl-L-Ala-gamma-D-Glu-L-Lys-D-Ala-D-Ala)-di-trans,octa-cis-undecaprenyl diphosphate = [GlcNAc-(1-&gt;4)-Mur2Ac(oyl-L-Ala-gamma-D-Glu-L-Lys-D-Ala-D-Ala)](n+1)-di-trans,octa-cis-undecaprenyl diphosphate + di-trans,octa-cis-undecaprenyl diphosphate + H(+)</text>
        <dbReference type="Rhea" id="RHEA:23708"/>
        <dbReference type="Rhea" id="RHEA-COMP:9602"/>
        <dbReference type="Rhea" id="RHEA-COMP:9603"/>
        <dbReference type="ChEBI" id="CHEBI:15378"/>
        <dbReference type="ChEBI" id="CHEBI:58405"/>
        <dbReference type="ChEBI" id="CHEBI:60033"/>
        <dbReference type="ChEBI" id="CHEBI:78435"/>
        <dbReference type="EC" id="2.4.99.28"/>
    </reaction>
</comment>
<evidence type="ECO:0000256" key="13">
    <source>
        <dbReference type="ARBA" id="ARBA00023268"/>
    </source>
</evidence>
<dbReference type="GO" id="GO:0009252">
    <property type="term" value="P:peptidoglycan biosynthetic process"/>
    <property type="evidence" value="ECO:0007669"/>
    <property type="project" value="UniProtKB-KW"/>
</dbReference>
<comment type="catalytic activity">
    <reaction evidence="15">
        <text>Preferential cleavage: (Ac)2-L-Lys-D-Ala-|-D-Ala. Also transpeptidation of peptidyl-alanyl moieties that are N-acyl substituents of D-alanine.</text>
        <dbReference type="EC" id="3.4.16.4"/>
    </reaction>
</comment>
<dbReference type="InterPro" id="IPR012338">
    <property type="entry name" value="Beta-lactam/transpept-like"/>
</dbReference>
<comment type="similarity">
    <text evidence="3">In the N-terminal section; belongs to the glycosyltransferase 51 family.</text>
</comment>
<evidence type="ECO:0000256" key="8">
    <source>
        <dbReference type="ARBA" id="ARBA00022679"/>
    </source>
</evidence>
<dbReference type="OrthoDB" id="9766909at2"/>
<name>A0A4R4EKV9_9BACL</name>
<dbReference type="InterPro" id="IPR023346">
    <property type="entry name" value="Lysozyme-like_dom_sf"/>
</dbReference>
<evidence type="ECO:0000256" key="12">
    <source>
        <dbReference type="ARBA" id="ARBA00023136"/>
    </source>
</evidence>
<proteinExistence type="inferred from homology"/>
<evidence type="ECO:0000256" key="14">
    <source>
        <dbReference type="ARBA" id="ARBA00023316"/>
    </source>
</evidence>
<keyword evidence="10" id="KW-0133">Cell shape</keyword>
<dbReference type="Proteomes" id="UP000295418">
    <property type="component" value="Unassembled WGS sequence"/>
</dbReference>
<organism evidence="19 20">
    <name type="scientific">Paenibacillus albiflavus</name>
    <dbReference type="NCBI Taxonomy" id="2545760"/>
    <lineage>
        <taxon>Bacteria</taxon>
        <taxon>Bacillati</taxon>
        <taxon>Bacillota</taxon>
        <taxon>Bacilli</taxon>
        <taxon>Bacillales</taxon>
        <taxon>Paenibacillaceae</taxon>
        <taxon>Paenibacillus</taxon>
    </lineage>
</organism>
<evidence type="ECO:0000259" key="17">
    <source>
        <dbReference type="Pfam" id="PF00905"/>
    </source>
</evidence>
<dbReference type="SUPFAM" id="SSF53955">
    <property type="entry name" value="Lysozyme-like"/>
    <property type="match status" value="1"/>
</dbReference>
<dbReference type="EMBL" id="SKFG01000004">
    <property type="protein sequence ID" value="TCZ78928.1"/>
    <property type="molecule type" value="Genomic_DNA"/>
</dbReference>
<evidence type="ECO:0000256" key="1">
    <source>
        <dbReference type="ARBA" id="ARBA00004236"/>
    </source>
</evidence>
<evidence type="ECO:0000256" key="4">
    <source>
        <dbReference type="ARBA" id="ARBA00022475"/>
    </source>
</evidence>
<dbReference type="InterPro" id="IPR001460">
    <property type="entry name" value="PCN-bd_Tpept"/>
</dbReference>
<sequence length="667" mass="74047">MKKFVRKFMSFSIKSLILMVICIAALALYLSLQSLPVSKVEQTYQMLDLNGEVIDSGTNGQSRQSIPLKEISPYLVHATLSIEDQRFYQHIGLDFKSIARAAVVNLEHMSKVQGAGTITQQLARNLYLSHERTWTRKVKEMMYAVQLEFKYSKEEILEKYLNQIYYGHSTYGIEAASELFFGKHAKDLTLAESALLAGVPKGPRYYSPYYDETKALERQKIVLSSMVDNGYITQNEADKAAAEMLHFMPLEARKPSVGAYFRDYVRIQAIEKLQMTEDEFDQSGVRIYTTLDLKAQRTAEEVVSRTMGSANELQTALIAIDPRNGYIKAMVGGKDYKTNQFNRAVSGMRQPGSAFKPIVYLTALENGATPLTKIKSEPTVFSYDEGRQIYMPSNFNDKYENEFIDMRTAIAKSDNIYAVQTLMDTGADKVIETAKKVGIVSPIKPLPSLALGTFPVSPIELASAYSTIAGQGLHTEPTAIIRIENSAGEVLYQAKPNVEQTLSPAAAYVLTDLMESVFEEGGTGARVSATIKRPIAGKSGTTDSDSWMVGFTPELAVAVWIGYDKGRMINTAESHLAAPIFAEFIEGALASVPPKPFIPPVGVVTVKVDPVSGKLANEDCQTNSRLETFITGSEPTAYCTDRGNTTTDPTKNKDNSWWNKLKRWWTE</sequence>
<reference evidence="19 20" key="1">
    <citation type="submission" date="2019-03" db="EMBL/GenBank/DDBJ databases">
        <authorList>
            <person name="Kim M.K.M."/>
        </authorList>
    </citation>
    <scope>NUCLEOTIDE SEQUENCE [LARGE SCALE GENOMIC DNA]</scope>
    <source>
        <strain evidence="19 20">18JY21-1</strain>
    </source>
</reference>
<comment type="caution">
    <text evidence="19">The sequence shown here is derived from an EMBL/GenBank/DDBJ whole genome shotgun (WGS) entry which is preliminary data.</text>
</comment>
<feature type="domain" description="Glycosyl transferase family 51" evidence="18">
    <location>
        <begin position="51"/>
        <end position="226"/>
    </location>
</feature>
<dbReference type="GO" id="GO:0008955">
    <property type="term" value="F:peptidoglycan glycosyltransferase activity"/>
    <property type="evidence" value="ECO:0007669"/>
    <property type="project" value="UniProtKB-EC"/>
</dbReference>
<evidence type="ECO:0000256" key="2">
    <source>
        <dbReference type="ARBA" id="ARBA00007090"/>
    </source>
</evidence>
<evidence type="ECO:0000313" key="19">
    <source>
        <dbReference type="EMBL" id="TCZ78928.1"/>
    </source>
</evidence>
<evidence type="ECO:0000259" key="18">
    <source>
        <dbReference type="Pfam" id="PF00912"/>
    </source>
</evidence>
<dbReference type="NCBIfam" id="TIGR02074">
    <property type="entry name" value="PBP_1a_fam"/>
    <property type="match status" value="1"/>
</dbReference>
<keyword evidence="6" id="KW-0645">Protease</keyword>
<dbReference type="Gene3D" id="3.40.710.10">
    <property type="entry name" value="DD-peptidase/beta-lactamase superfamily"/>
    <property type="match status" value="1"/>
</dbReference>
<keyword evidence="5" id="KW-0121">Carboxypeptidase</keyword>
<keyword evidence="14" id="KW-0961">Cell wall biogenesis/degradation</keyword>
<evidence type="ECO:0000256" key="11">
    <source>
        <dbReference type="ARBA" id="ARBA00022984"/>
    </source>
</evidence>
<gene>
    <name evidence="19" type="ORF">E0485_07650</name>
</gene>
<protein>
    <submittedName>
        <fullName evidence="19">Penicillin-binding protein</fullName>
    </submittedName>
</protein>
<keyword evidence="20" id="KW-1185">Reference proteome</keyword>
<dbReference type="SUPFAM" id="SSF56601">
    <property type="entry name" value="beta-lactamase/transpeptidase-like"/>
    <property type="match status" value="1"/>
</dbReference>
<dbReference type="GO" id="GO:0008658">
    <property type="term" value="F:penicillin binding"/>
    <property type="evidence" value="ECO:0007669"/>
    <property type="project" value="InterPro"/>
</dbReference>
<keyword evidence="9" id="KW-0378">Hydrolase</keyword>
<accession>A0A4R4EKV9</accession>
<evidence type="ECO:0000313" key="20">
    <source>
        <dbReference type="Proteomes" id="UP000295418"/>
    </source>
</evidence>
<evidence type="ECO:0000256" key="6">
    <source>
        <dbReference type="ARBA" id="ARBA00022670"/>
    </source>
</evidence>
<keyword evidence="13" id="KW-0511">Multifunctional enzyme</keyword>
<keyword evidence="4" id="KW-1003">Cell membrane</keyword>
<evidence type="ECO:0000256" key="9">
    <source>
        <dbReference type="ARBA" id="ARBA00022801"/>
    </source>
</evidence>
<dbReference type="InterPro" id="IPR001264">
    <property type="entry name" value="Glyco_trans_51"/>
</dbReference>
<dbReference type="Pfam" id="PF00905">
    <property type="entry name" value="Transpeptidase"/>
    <property type="match status" value="1"/>
</dbReference>
<dbReference type="RefSeq" id="WP_132417379.1">
    <property type="nucleotide sequence ID" value="NZ_SKFG01000004.1"/>
</dbReference>
<comment type="similarity">
    <text evidence="2">In the C-terminal section; belongs to the transpeptidase family.</text>
</comment>
<dbReference type="FunFam" id="1.10.3810.10:FF:000001">
    <property type="entry name" value="Penicillin-binding protein 1A"/>
    <property type="match status" value="1"/>
</dbReference>